<keyword evidence="2 12" id="KW-0004">4Fe-4S</keyword>
<feature type="binding site" evidence="12">
    <location>
        <position position="24"/>
    </location>
    <ligand>
        <name>[4Fe-4S] cluster</name>
        <dbReference type="ChEBI" id="CHEBI:49883"/>
        <label>1</label>
        <note>4Fe-4S-S-AdoMet</note>
    </ligand>
</feature>
<evidence type="ECO:0000256" key="8">
    <source>
        <dbReference type="ARBA" id="ARBA00023134"/>
    </source>
</evidence>
<dbReference type="SUPFAM" id="SSF102114">
    <property type="entry name" value="Radical SAM enzymes"/>
    <property type="match status" value="1"/>
</dbReference>
<dbReference type="GO" id="GO:0006777">
    <property type="term" value="P:Mo-molybdopterin cofactor biosynthetic process"/>
    <property type="evidence" value="ECO:0007669"/>
    <property type="project" value="UniProtKB-UniRule"/>
</dbReference>
<dbReference type="SMART" id="SM00729">
    <property type="entry name" value="Elp3"/>
    <property type="match status" value="1"/>
</dbReference>
<evidence type="ECO:0000256" key="7">
    <source>
        <dbReference type="ARBA" id="ARBA00023014"/>
    </source>
</evidence>
<dbReference type="Pfam" id="PF04055">
    <property type="entry name" value="Radical_SAM"/>
    <property type="match status" value="1"/>
</dbReference>
<feature type="binding site" evidence="12">
    <location>
        <position position="193"/>
    </location>
    <ligand>
        <name>S-adenosyl-L-methionine</name>
        <dbReference type="ChEBI" id="CHEBI:59789"/>
    </ligand>
</feature>
<feature type="binding site" evidence="12">
    <location>
        <position position="17"/>
    </location>
    <ligand>
        <name>GTP</name>
        <dbReference type="ChEBI" id="CHEBI:37565"/>
    </ligand>
</feature>
<keyword evidence="7 12" id="KW-0411">Iron-sulfur</keyword>
<dbReference type="AlphaFoldDB" id="A0A517ZIG9"/>
<dbReference type="InterPro" id="IPR000385">
    <property type="entry name" value="MoaA_NifB_PqqE_Fe-S-bd_CS"/>
</dbReference>
<dbReference type="InterPro" id="IPR006638">
    <property type="entry name" value="Elp3/MiaA/NifB-like_rSAM"/>
</dbReference>
<accession>A0A517ZIG9</accession>
<dbReference type="Gene3D" id="3.20.20.70">
    <property type="entry name" value="Aldolase class I"/>
    <property type="match status" value="1"/>
</dbReference>
<dbReference type="InterPro" id="IPR058240">
    <property type="entry name" value="rSAM_sf"/>
</dbReference>
<reference evidence="14 15" key="1">
    <citation type="submission" date="2019-02" db="EMBL/GenBank/DDBJ databases">
        <title>Deep-cultivation of Planctomycetes and their phenomic and genomic characterization uncovers novel biology.</title>
        <authorList>
            <person name="Wiegand S."/>
            <person name="Jogler M."/>
            <person name="Boedeker C."/>
            <person name="Pinto D."/>
            <person name="Vollmers J."/>
            <person name="Rivas-Marin E."/>
            <person name="Kohn T."/>
            <person name="Peeters S.H."/>
            <person name="Heuer A."/>
            <person name="Rast P."/>
            <person name="Oberbeckmann S."/>
            <person name="Bunk B."/>
            <person name="Jeske O."/>
            <person name="Meyerdierks A."/>
            <person name="Storesund J.E."/>
            <person name="Kallscheuer N."/>
            <person name="Luecker S."/>
            <person name="Lage O.M."/>
            <person name="Pohl T."/>
            <person name="Merkel B.J."/>
            <person name="Hornburger P."/>
            <person name="Mueller R.-W."/>
            <person name="Bruemmer F."/>
            <person name="Labrenz M."/>
            <person name="Spormann A.M."/>
            <person name="Op den Camp H."/>
            <person name="Overmann J."/>
            <person name="Amann R."/>
            <person name="Jetten M.S.M."/>
            <person name="Mascher T."/>
            <person name="Medema M.H."/>
            <person name="Devos D.P."/>
            <person name="Kaster A.-K."/>
            <person name="Ovreas L."/>
            <person name="Rohde M."/>
            <person name="Galperin M.Y."/>
            <person name="Jogler C."/>
        </authorList>
    </citation>
    <scope>NUCLEOTIDE SEQUENCE [LARGE SCALE GENOMIC DNA]</scope>
    <source>
        <strain evidence="14 15">Mal52</strain>
    </source>
</reference>
<dbReference type="Pfam" id="PF06463">
    <property type="entry name" value="Mob_synth_C"/>
    <property type="match status" value="1"/>
</dbReference>
<dbReference type="InterPro" id="IPR010505">
    <property type="entry name" value="MoaA_twitch"/>
</dbReference>
<evidence type="ECO:0000256" key="1">
    <source>
        <dbReference type="ARBA" id="ARBA00012167"/>
    </source>
</evidence>
<keyword evidence="4 12" id="KW-0479">Metal-binding</keyword>
<dbReference type="SFLD" id="SFLDG01067">
    <property type="entry name" value="SPASM/twitch_domain_containing"/>
    <property type="match status" value="1"/>
</dbReference>
<comment type="cofactor">
    <cofactor evidence="12">
        <name>[4Fe-4S] cluster</name>
        <dbReference type="ChEBI" id="CHEBI:49883"/>
    </cofactor>
    <text evidence="12">Binds 2 [4Fe-4S] clusters. Binds 1 [4Fe-4S] cluster coordinated with 3 cysteines and an exchangeable S-adenosyl-L-methionine and 1 [4Fe-4S] cluster coordinated with 3 cysteines and the GTP-derived substrate.</text>
</comment>
<feature type="binding site" evidence="12">
    <location>
        <position position="28"/>
    </location>
    <ligand>
        <name>[4Fe-4S] cluster</name>
        <dbReference type="ChEBI" id="CHEBI:49883"/>
        <label>1</label>
        <note>4Fe-4S-S-AdoMet</note>
    </ligand>
</feature>
<feature type="domain" description="Radical SAM core" evidence="13">
    <location>
        <begin position="8"/>
        <end position="223"/>
    </location>
</feature>
<keyword evidence="9 12" id="KW-0501">Molybdenum cofactor biosynthesis</keyword>
<dbReference type="CDD" id="cd21117">
    <property type="entry name" value="Twitch_MoaA"/>
    <property type="match status" value="1"/>
</dbReference>
<evidence type="ECO:0000256" key="2">
    <source>
        <dbReference type="ARBA" id="ARBA00022485"/>
    </source>
</evidence>
<dbReference type="NCBIfam" id="TIGR02666">
    <property type="entry name" value="moaA"/>
    <property type="match status" value="1"/>
</dbReference>
<dbReference type="RefSeq" id="WP_145374339.1">
    <property type="nucleotide sequence ID" value="NZ_CP036276.1"/>
</dbReference>
<dbReference type="InterPro" id="IPR050105">
    <property type="entry name" value="MoCo_biosynth_MoaA/MoaC"/>
</dbReference>
<feature type="binding site" evidence="12">
    <location>
        <position position="67"/>
    </location>
    <ligand>
        <name>GTP</name>
        <dbReference type="ChEBI" id="CHEBI:37565"/>
    </ligand>
</feature>
<feature type="binding site" evidence="12">
    <location>
        <position position="71"/>
    </location>
    <ligand>
        <name>S-adenosyl-L-methionine</name>
        <dbReference type="ChEBI" id="CHEBI:59789"/>
    </ligand>
</feature>
<dbReference type="InterPro" id="IPR013483">
    <property type="entry name" value="MoaA"/>
</dbReference>
<evidence type="ECO:0000256" key="11">
    <source>
        <dbReference type="ARBA" id="ARBA00048697"/>
    </source>
</evidence>
<dbReference type="GO" id="GO:1904047">
    <property type="term" value="F:S-adenosyl-L-methionine binding"/>
    <property type="evidence" value="ECO:0007669"/>
    <property type="project" value="UniProtKB-UniRule"/>
</dbReference>
<dbReference type="HAMAP" id="MF_01225_B">
    <property type="entry name" value="MoaA_B"/>
    <property type="match status" value="1"/>
</dbReference>
<comment type="subunit">
    <text evidence="12">Monomer and homodimer.</text>
</comment>
<dbReference type="SFLD" id="SFLDG01383">
    <property type="entry name" value="cyclic_pyranopterin_phosphate"/>
    <property type="match status" value="1"/>
</dbReference>
<protein>
    <recommendedName>
        <fullName evidence="1 12">GTP 3',8-cyclase</fullName>
        <ecNumber evidence="1 12">4.1.99.22</ecNumber>
    </recommendedName>
    <alternativeName>
        <fullName evidence="12">Molybdenum cofactor biosynthesis protein A</fullName>
    </alternativeName>
</protein>
<evidence type="ECO:0000259" key="13">
    <source>
        <dbReference type="PROSITE" id="PS51918"/>
    </source>
</evidence>
<dbReference type="GO" id="GO:0046872">
    <property type="term" value="F:metal ion binding"/>
    <property type="evidence" value="ECO:0007669"/>
    <property type="project" value="UniProtKB-KW"/>
</dbReference>
<dbReference type="GO" id="GO:0061798">
    <property type="term" value="F:GTP 3',8'-cyclase activity"/>
    <property type="evidence" value="ECO:0007669"/>
    <property type="project" value="UniProtKB-UniRule"/>
</dbReference>
<feature type="binding site" evidence="12">
    <location>
        <position position="258"/>
    </location>
    <ligand>
        <name>[4Fe-4S] cluster</name>
        <dbReference type="ChEBI" id="CHEBI:49883"/>
        <label>2</label>
        <note>4Fe-4S-substrate</note>
    </ligand>
</feature>
<dbReference type="InterPro" id="IPR013785">
    <property type="entry name" value="Aldolase_TIM"/>
</dbReference>
<feature type="binding site" evidence="12">
    <location>
        <position position="122"/>
    </location>
    <ligand>
        <name>S-adenosyl-L-methionine</name>
        <dbReference type="ChEBI" id="CHEBI:59789"/>
    </ligand>
</feature>
<evidence type="ECO:0000256" key="12">
    <source>
        <dbReference type="HAMAP-Rule" id="MF_01225"/>
    </source>
</evidence>
<feature type="binding site" evidence="12">
    <location>
        <position position="98"/>
    </location>
    <ligand>
        <name>GTP</name>
        <dbReference type="ChEBI" id="CHEBI:37565"/>
    </ligand>
</feature>
<evidence type="ECO:0000256" key="4">
    <source>
        <dbReference type="ARBA" id="ARBA00022723"/>
    </source>
</evidence>
<evidence type="ECO:0000313" key="14">
    <source>
        <dbReference type="EMBL" id="QDU42273.1"/>
    </source>
</evidence>
<keyword evidence="10 12" id="KW-0456">Lyase</keyword>
<dbReference type="InterPro" id="IPR040064">
    <property type="entry name" value="MoaA-like"/>
</dbReference>
<dbReference type="GO" id="GO:0051539">
    <property type="term" value="F:4 iron, 4 sulfur cluster binding"/>
    <property type="evidence" value="ECO:0007669"/>
    <property type="project" value="UniProtKB-UniRule"/>
</dbReference>
<name>A0A517ZIG9_9PLAN</name>
<dbReference type="CDD" id="cd01335">
    <property type="entry name" value="Radical_SAM"/>
    <property type="match status" value="1"/>
</dbReference>
<evidence type="ECO:0000256" key="10">
    <source>
        <dbReference type="ARBA" id="ARBA00023239"/>
    </source>
</evidence>
<dbReference type="KEGG" id="sdyn:Mal52_07290"/>
<feature type="binding site" evidence="12">
    <location>
        <position position="30"/>
    </location>
    <ligand>
        <name>S-adenosyl-L-methionine</name>
        <dbReference type="ChEBI" id="CHEBI:59789"/>
    </ligand>
</feature>
<dbReference type="GO" id="GO:0005525">
    <property type="term" value="F:GTP binding"/>
    <property type="evidence" value="ECO:0007669"/>
    <property type="project" value="UniProtKB-UniRule"/>
</dbReference>
<dbReference type="PROSITE" id="PS01305">
    <property type="entry name" value="MOAA_NIFB_PQQE"/>
    <property type="match status" value="1"/>
</dbReference>
<gene>
    <name evidence="14" type="primary">moaA_1</name>
    <name evidence="12" type="synonym">moaA</name>
    <name evidence="14" type="ORF">Mal52_07290</name>
</gene>
<comment type="catalytic activity">
    <reaction evidence="11 12">
        <text>GTP + AH2 + S-adenosyl-L-methionine = (8S)-3',8-cyclo-7,8-dihydroguanosine 5'-triphosphate + 5'-deoxyadenosine + L-methionine + A + H(+)</text>
        <dbReference type="Rhea" id="RHEA:49576"/>
        <dbReference type="ChEBI" id="CHEBI:13193"/>
        <dbReference type="ChEBI" id="CHEBI:15378"/>
        <dbReference type="ChEBI" id="CHEBI:17319"/>
        <dbReference type="ChEBI" id="CHEBI:17499"/>
        <dbReference type="ChEBI" id="CHEBI:37565"/>
        <dbReference type="ChEBI" id="CHEBI:57844"/>
        <dbReference type="ChEBI" id="CHEBI:59789"/>
        <dbReference type="ChEBI" id="CHEBI:131766"/>
        <dbReference type="EC" id="4.1.99.22"/>
    </reaction>
</comment>
<dbReference type="PANTHER" id="PTHR22960:SF0">
    <property type="entry name" value="MOLYBDENUM COFACTOR BIOSYNTHESIS PROTEIN 1"/>
    <property type="match status" value="1"/>
</dbReference>
<evidence type="ECO:0000256" key="3">
    <source>
        <dbReference type="ARBA" id="ARBA00022691"/>
    </source>
</evidence>
<dbReference type="SFLD" id="SFLDS00029">
    <property type="entry name" value="Radical_SAM"/>
    <property type="match status" value="1"/>
</dbReference>
<evidence type="ECO:0000256" key="9">
    <source>
        <dbReference type="ARBA" id="ARBA00023150"/>
    </source>
</evidence>
<sequence length="331" mass="36786">MTQQLIDSFGRVHTNLRISVTDRCNIRCFYCMPAENVQFMDRELLLTFEEIERLVQVAARLGVNKVRLTGGEPLVRRDLHKLVAKIAAIPEIHDIGITTNGILLGEQAQELYDAGMRRINVSLDAMNAAKFKEITRRDGFEKAIEGIQAAQKVGFKPVKINAVAVRGLTEDEVVPLGEFARRTGVEIRFIEFMPLDADNAWEREKVLFGHEIIDILTREFGPMTPLGQTDPGAPATDFEFADGRGRIGLIASVSQPFCMSCNRFRVTADGKLRNCLFSLEETDVKSIIRGGGSDEEIAAAMCNSIAAKKEGHEINTARFIQPDRPMYSIGG</sequence>
<feature type="binding site" evidence="12">
    <location>
        <position position="159"/>
    </location>
    <ligand>
        <name>GTP</name>
        <dbReference type="ChEBI" id="CHEBI:37565"/>
    </ligand>
</feature>
<comment type="function">
    <text evidence="12">Catalyzes the cyclization of GTP to (8S)-3',8-cyclo-7,8-dihydroguanosine 5'-triphosphate.</text>
</comment>
<keyword evidence="5 12" id="KW-0547">Nucleotide-binding</keyword>
<dbReference type="EC" id="4.1.99.22" evidence="1 12"/>
<dbReference type="SFLD" id="SFLDG01386">
    <property type="entry name" value="main_SPASM_domain-containing"/>
    <property type="match status" value="1"/>
</dbReference>
<dbReference type="PROSITE" id="PS51918">
    <property type="entry name" value="RADICAL_SAM"/>
    <property type="match status" value="1"/>
</dbReference>
<feature type="binding site" evidence="12">
    <location>
        <position position="261"/>
    </location>
    <ligand>
        <name>[4Fe-4S] cluster</name>
        <dbReference type="ChEBI" id="CHEBI:49883"/>
        <label>2</label>
        <note>4Fe-4S-substrate</note>
    </ligand>
</feature>
<proteinExistence type="inferred from homology"/>
<keyword evidence="15" id="KW-1185">Reference proteome</keyword>
<evidence type="ECO:0000256" key="5">
    <source>
        <dbReference type="ARBA" id="ARBA00022741"/>
    </source>
</evidence>
<dbReference type="Proteomes" id="UP000319383">
    <property type="component" value="Chromosome"/>
</dbReference>
<organism evidence="14 15">
    <name type="scientific">Symmachiella dynata</name>
    <dbReference type="NCBI Taxonomy" id="2527995"/>
    <lineage>
        <taxon>Bacteria</taxon>
        <taxon>Pseudomonadati</taxon>
        <taxon>Planctomycetota</taxon>
        <taxon>Planctomycetia</taxon>
        <taxon>Planctomycetales</taxon>
        <taxon>Planctomycetaceae</taxon>
        <taxon>Symmachiella</taxon>
    </lineage>
</organism>
<keyword evidence="8 12" id="KW-0342">GTP-binding</keyword>
<comment type="similarity">
    <text evidence="12">Belongs to the radical SAM superfamily. MoaA family.</text>
</comment>
<feature type="binding site" evidence="12">
    <location>
        <position position="31"/>
    </location>
    <ligand>
        <name>[4Fe-4S] cluster</name>
        <dbReference type="ChEBI" id="CHEBI:49883"/>
        <label>1</label>
        <note>4Fe-4S-S-AdoMet</note>
    </ligand>
</feature>
<comment type="pathway">
    <text evidence="12">Cofactor biosynthesis; molybdopterin biosynthesis.</text>
</comment>
<keyword evidence="3 12" id="KW-0949">S-adenosyl-L-methionine</keyword>
<feature type="binding site" evidence="12">
    <location>
        <position position="275"/>
    </location>
    <ligand>
        <name>[4Fe-4S] cluster</name>
        <dbReference type="ChEBI" id="CHEBI:49883"/>
        <label>2</label>
        <note>4Fe-4S-substrate</note>
    </ligand>
</feature>
<dbReference type="UniPathway" id="UPA00344"/>
<dbReference type="GO" id="GO:0061799">
    <property type="term" value="F:cyclic pyranopterin monophosphate synthase activity"/>
    <property type="evidence" value="ECO:0007669"/>
    <property type="project" value="TreeGrafter"/>
</dbReference>
<evidence type="ECO:0000256" key="6">
    <source>
        <dbReference type="ARBA" id="ARBA00023004"/>
    </source>
</evidence>
<keyword evidence="6 12" id="KW-0408">Iron</keyword>
<dbReference type="PANTHER" id="PTHR22960">
    <property type="entry name" value="MOLYBDOPTERIN COFACTOR SYNTHESIS PROTEIN A"/>
    <property type="match status" value="1"/>
</dbReference>
<dbReference type="InterPro" id="IPR007197">
    <property type="entry name" value="rSAM"/>
</dbReference>
<evidence type="ECO:0000313" key="15">
    <source>
        <dbReference type="Proteomes" id="UP000319383"/>
    </source>
</evidence>
<dbReference type="EMBL" id="CP036276">
    <property type="protein sequence ID" value="QDU42273.1"/>
    <property type="molecule type" value="Genomic_DNA"/>
</dbReference>
<feature type="binding site" evidence="12">
    <location>
        <begin position="263"/>
        <end position="265"/>
    </location>
    <ligand>
        <name>GTP</name>
        <dbReference type="ChEBI" id="CHEBI:37565"/>
    </ligand>
</feature>